<dbReference type="EMBL" id="BAABHC010000003">
    <property type="protein sequence ID" value="GAA4426583.1"/>
    <property type="molecule type" value="Genomic_DNA"/>
</dbReference>
<protein>
    <recommendedName>
        <fullName evidence="3">SpoIIAA-like</fullName>
    </recommendedName>
</protein>
<comment type="caution">
    <text evidence="1">The sequence shown here is derived from an EMBL/GenBank/DDBJ whole genome shotgun (WGS) entry which is preliminary data.</text>
</comment>
<dbReference type="RefSeq" id="WP_345157070.1">
    <property type="nucleotide sequence ID" value="NZ_BAABHC010000003.1"/>
</dbReference>
<evidence type="ECO:0008006" key="3">
    <source>
        <dbReference type="Google" id="ProtNLM"/>
    </source>
</evidence>
<name>A0ABP8LCY9_9BACT</name>
<evidence type="ECO:0000313" key="2">
    <source>
        <dbReference type="Proteomes" id="UP001500552"/>
    </source>
</evidence>
<dbReference type="Proteomes" id="UP001500552">
    <property type="component" value="Unassembled WGS sequence"/>
</dbReference>
<accession>A0ABP8LCY9</accession>
<reference evidence="2" key="1">
    <citation type="journal article" date="2019" name="Int. J. Syst. Evol. Microbiol.">
        <title>The Global Catalogue of Microorganisms (GCM) 10K type strain sequencing project: providing services to taxonomists for standard genome sequencing and annotation.</title>
        <authorList>
            <consortium name="The Broad Institute Genomics Platform"/>
            <consortium name="The Broad Institute Genome Sequencing Center for Infectious Disease"/>
            <person name="Wu L."/>
            <person name="Ma J."/>
        </authorList>
    </citation>
    <scope>NUCLEOTIDE SEQUENCE [LARGE SCALE GENOMIC DNA]</scope>
    <source>
        <strain evidence="2">JCM 17926</strain>
    </source>
</reference>
<organism evidence="1 2">
    <name type="scientific">Pontibacter saemangeumensis</name>
    <dbReference type="NCBI Taxonomy" id="1084525"/>
    <lineage>
        <taxon>Bacteria</taxon>
        <taxon>Pseudomonadati</taxon>
        <taxon>Bacteroidota</taxon>
        <taxon>Cytophagia</taxon>
        <taxon>Cytophagales</taxon>
        <taxon>Hymenobacteraceae</taxon>
        <taxon>Pontibacter</taxon>
    </lineage>
</organism>
<keyword evidence="2" id="KW-1185">Reference proteome</keyword>
<sequence length="144" mass="16316">MTAPEKVTLPFLQADFQKDLQVLFCRWRTPVTLVQFMEGYTAVLQLAGQKGARFWLHDLRLRNLSGADEQQWFSAIFIPALKQTLGSTNFSAYLMSPLQYEQLIAGAGPEAAGNTCSNCLALHYFTNEHDALEWLHLCRHRVAV</sequence>
<proteinExistence type="predicted"/>
<gene>
    <name evidence="1" type="ORF">GCM10023188_08820</name>
</gene>
<evidence type="ECO:0000313" key="1">
    <source>
        <dbReference type="EMBL" id="GAA4426583.1"/>
    </source>
</evidence>